<dbReference type="GO" id="GO:0003677">
    <property type="term" value="F:DNA binding"/>
    <property type="evidence" value="ECO:0007669"/>
    <property type="project" value="UniProtKB-UniRule"/>
</dbReference>
<evidence type="ECO:0000256" key="1">
    <source>
        <dbReference type="ARBA" id="ARBA00023125"/>
    </source>
</evidence>
<dbReference type="InterPro" id="IPR009071">
    <property type="entry name" value="HMG_box_dom"/>
</dbReference>
<sequence>MARSGKEKAIAPAPMDMDELLRKRDAFVTAMTLLRNAADEASRAGLVFFDLCIAPGTEQQQQQSHVFFQRGTTEEPQVPKKRAKRAKRDPAMPKRPMTAYLLFCHQGRDTVKADLGPDASHKEVLAELTKRWSDTPEDQKKAWQDLYQKNREVYTRDMALYKATKASESGEPSATGFTAVNTELDNPQESDAESDKAADEHGESEAEAEEDDAEEAEEAEEEEEEEEEEEIRSPTPPP</sequence>
<comment type="caution">
    <text evidence="5">The sequence shown here is derived from an EMBL/GenBank/DDBJ whole genome shotgun (WGS) entry which is preliminary data.</text>
</comment>
<feature type="DNA-binding region" description="HMG box" evidence="2">
    <location>
        <begin position="93"/>
        <end position="162"/>
    </location>
</feature>
<dbReference type="InterPro" id="IPR036910">
    <property type="entry name" value="HMG_box_dom_sf"/>
</dbReference>
<dbReference type="SMART" id="SM00398">
    <property type="entry name" value="HMG"/>
    <property type="match status" value="1"/>
</dbReference>
<reference evidence="5 6" key="1">
    <citation type="submission" date="2018-03" db="EMBL/GenBank/DDBJ databases">
        <title>Genomes of Pezizomycetes fungi and the evolution of truffles.</title>
        <authorList>
            <person name="Murat C."/>
            <person name="Payen T."/>
            <person name="Noel B."/>
            <person name="Kuo A."/>
            <person name="Martin F.M."/>
        </authorList>
    </citation>
    <scope>NUCLEOTIDE SEQUENCE [LARGE SCALE GENOMIC DNA]</scope>
    <source>
        <strain evidence="5">091103-1</strain>
    </source>
</reference>
<dbReference type="Pfam" id="PF00505">
    <property type="entry name" value="HMG_box"/>
    <property type="match status" value="1"/>
</dbReference>
<evidence type="ECO:0000256" key="2">
    <source>
        <dbReference type="PROSITE-ProRule" id="PRU00267"/>
    </source>
</evidence>
<dbReference type="EMBL" id="PYWC01000799">
    <property type="protein sequence ID" value="PWW71529.1"/>
    <property type="molecule type" value="Genomic_DNA"/>
</dbReference>
<proteinExistence type="predicted"/>
<evidence type="ECO:0000313" key="5">
    <source>
        <dbReference type="EMBL" id="PWW71529.1"/>
    </source>
</evidence>
<dbReference type="Gene3D" id="1.10.30.10">
    <property type="entry name" value="High mobility group box domain"/>
    <property type="match status" value="1"/>
</dbReference>
<dbReference type="PROSITE" id="PS50118">
    <property type="entry name" value="HMG_BOX_2"/>
    <property type="match status" value="1"/>
</dbReference>
<dbReference type="GO" id="GO:0005634">
    <property type="term" value="C:nucleus"/>
    <property type="evidence" value="ECO:0007669"/>
    <property type="project" value="UniProtKB-UniRule"/>
</dbReference>
<feature type="compositionally biased region" description="Basic and acidic residues" evidence="3">
    <location>
        <begin position="193"/>
        <end position="204"/>
    </location>
</feature>
<feature type="region of interest" description="Disordered" evidence="3">
    <location>
        <begin position="164"/>
        <end position="238"/>
    </location>
</feature>
<dbReference type="Proteomes" id="UP000246991">
    <property type="component" value="Unassembled WGS sequence"/>
</dbReference>
<dbReference type="InterPro" id="IPR050342">
    <property type="entry name" value="HMGB"/>
</dbReference>
<dbReference type="SUPFAM" id="SSF47095">
    <property type="entry name" value="HMG-box"/>
    <property type="match status" value="1"/>
</dbReference>
<evidence type="ECO:0000313" key="6">
    <source>
        <dbReference type="Proteomes" id="UP000246991"/>
    </source>
</evidence>
<feature type="non-terminal residue" evidence="5">
    <location>
        <position position="238"/>
    </location>
</feature>
<dbReference type="PANTHER" id="PTHR48112">
    <property type="entry name" value="HIGH MOBILITY GROUP PROTEIN DSP1"/>
    <property type="match status" value="1"/>
</dbReference>
<feature type="compositionally biased region" description="Polar residues" evidence="3">
    <location>
        <begin position="166"/>
        <end position="185"/>
    </location>
</feature>
<evidence type="ECO:0000259" key="4">
    <source>
        <dbReference type="PROSITE" id="PS50118"/>
    </source>
</evidence>
<feature type="domain" description="HMG box" evidence="4">
    <location>
        <begin position="93"/>
        <end position="162"/>
    </location>
</feature>
<name>A0A317SAF9_9PEZI</name>
<keyword evidence="1 2" id="KW-0238">DNA-binding</keyword>
<dbReference type="AlphaFoldDB" id="A0A317SAF9"/>
<accession>A0A317SAF9</accession>
<feature type="region of interest" description="Disordered" evidence="3">
    <location>
        <begin position="71"/>
        <end position="91"/>
    </location>
</feature>
<protein>
    <submittedName>
        <fullName evidence="5">HMG-box</fullName>
    </submittedName>
</protein>
<organism evidence="5 6">
    <name type="scientific">Tuber magnatum</name>
    <name type="common">white Piedmont truffle</name>
    <dbReference type="NCBI Taxonomy" id="42249"/>
    <lineage>
        <taxon>Eukaryota</taxon>
        <taxon>Fungi</taxon>
        <taxon>Dikarya</taxon>
        <taxon>Ascomycota</taxon>
        <taxon>Pezizomycotina</taxon>
        <taxon>Pezizomycetes</taxon>
        <taxon>Pezizales</taxon>
        <taxon>Tuberaceae</taxon>
        <taxon>Tuber</taxon>
    </lineage>
</organism>
<dbReference type="STRING" id="42249.A0A317SAF9"/>
<evidence type="ECO:0000256" key="3">
    <source>
        <dbReference type="SAM" id="MobiDB-lite"/>
    </source>
</evidence>
<keyword evidence="6" id="KW-1185">Reference proteome</keyword>
<dbReference type="OrthoDB" id="5550281at2759"/>
<keyword evidence="2" id="KW-0539">Nucleus</keyword>
<gene>
    <name evidence="5" type="ORF">C7212DRAFT_303459</name>
</gene>
<feature type="compositionally biased region" description="Acidic residues" evidence="3">
    <location>
        <begin position="205"/>
        <end position="230"/>
    </location>
</feature>